<name>A0A517NCS6_9BACT</name>
<organism evidence="2 3">
    <name type="scientific">Rubripirellula lacrimiformis</name>
    <dbReference type="NCBI Taxonomy" id="1930273"/>
    <lineage>
        <taxon>Bacteria</taxon>
        <taxon>Pseudomonadati</taxon>
        <taxon>Planctomycetota</taxon>
        <taxon>Planctomycetia</taxon>
        <taxon>Pirellulales</taxon>
        <taxon>Pirellulaceae</taxon>
        <taxon>Rubripirellula</taxon>
    </lineage>
</organism>
<evidence type="ECO:0000313" key="2">
    <source>
        <dbReference type="EMBL" id="QDT04930.1"/>
    </source>
</evidence>
<dbReference type="InterPro" id="IPR012334">
    <property type="entry name" value="Pectin_lyas_fold"/>
</dbReference>
<reference evidence="2 3" key="1">
    <citation type="submission" date="2019-02" db="EMBL/GenBank/DDBJ databases">
        <title>Deep-cultivation of Planctomycetes and their phenomic and genomic characterization uncovers novel biology.</title>
        <authorList>
            <person name="Wiegand S."/>
            <person name="Jogler M."/>
            <person name="Boedeker C."/>
            <person name="Pinto D."/>
            <person name="Vollmers J."/>
            <person name="Rivas-Marin E."/>
            <person name="Kohn T."/>
            <person name="Peeters S.H."/>
            <person name="Heuer A."/>
            <person name="Rast P."/>
            <person name="Oberbeckmann S."/>
            <person name="Bunk B."/>
            <person name="Jeske O."/>
            <person name="Meyerdierks A."/>
            <person name="Storesund J.E."/>
            <person name="Kallscheuer N."/>
            <person name="Luecker S."/>
            <person name="Lage O.M."/>
            <person name="Pohl T."/>
            <person name="Merkel B.J."/>
            <person name="Hornburger P."/>
            <person name="Mueller R.-W."/>
            <person name="Bruemmer F."/>
            <person name="Labrenz M."/>
            <person name="Spormann A.M."/>
            <person name="Op den Camp H."/>
            <person name="Overmann J."/>
            <person name="Amann R."/>
            <person name="Jetten M.S.M."/>
            <person name="Mascher T."/>
            <person name="Medema M.H."/>
            <person name="Devos D.P."/>
            <person name="Kaster A.-K."/>
            <person name="Ovreas L."/>
            <person name="Rohde M."/>
            <person name="Galperin M.Y."/>
            <person name="Jogler C."/>
        </authorList>
    </citation>
    <scope>NUCLEOTIDE SEQUENCE [LARGE SCALE GENOMIC DNA]</scope>
    <source>
        <strain evidence="2 3">K22_7</strain>
    </source>
</reference>
<dbReference type="SUPFAM" id="SSF49384">
    <property type="entry name" value="Carbohydrate-binding domain"/>
    <property type="match status" value="1"/>
</dbReference>
<dbReference type="EMBL" id="CP036525">
    <property type="protein sequence ID" value="QDT04930.1"/>
    <property type="molecule type" value="Genomic_DNA"/>
</dbReference>
<dbReference type="InterPro" id="IPR011050">
    <property type="entry name" value="Pectin_lyase_fold/virulence"/>
</dbReference>
<dbReference type="InterPro" id="IPR002105">
    <property type="entry name" value="Dockerin_1_rpt"/>
</dbReference>
<dbReference type="GO" id="GO:0030246">
    <property type="term" value="F:carbohydrate binding"/>
    <property type="evidence" value="ECO:0007669"/>
    <property type="project" value="InterPro"/>
</dbReference>
<feature type="region of interest" description="Disordered" evidence="1">
    <location>
        <begin position="747"/>
        <end position="776"/>
    </location>
</feature>
<evidence type="ECO:0000256" key="1">
    <source>
        <dbReference type="SAM" id="MobiDB-lite"/>
    </source>
</evidence>
<evidence type="ECO:0000313" key="3">
    <source>
        <dbReference type="Proteomes" id="UP000318538"/>
    </source>
</evidence>
<dbReference type="SUPFAM" id="SSF51126">
    <property type="entry name" value="Pectin lyase-like"/>
    <property type="match status" value="1"/>
</dbReference>
<keyword evidence="3" id="KW-1185">Reference proteome</keyword>
<dbReference type="KEGG" id="rlc:K227x_33280"/>
<dbReference type="AlphaFoldDB" id="A0A517NCS6"/>
<dbReference type="OrthoDB" id="246944at2"/>
<accession>A0A517NCS6</accession>
<dbReference type="Gene3D" id="2.60.40.680">
    <property type="match status" value="1"/>
</dbReference>
<proteinExistence type="predicted"/>
<dbReference type="InterPro" id="IPR008965">
    <property type="entry name" value="CBM2/CBM3_carb-bd_dom_sf"/>
</dbReference>
<dbReference type="Gene3D" id="2.160.20.10">
    <property type="entry name" value="Single-stranded right-handed beta-helix, Pectin lyase-like"/>
    <property type="match status" value="1"/>
</dbReference>
<sequence length="898" mass="94610">MRPSKKLRKPRSTRRLHLERLSDRALLAVLGVAPGPGDDAAALFAEAVATANATPEADTIELAAGTYDLASLEVGTISIESDVSIIGMSPTQTQIIPMPGSTVLSVSQSGRLELSNLTLYGSGGSSGAALRVDGDATLNSVAIIGLVDGDLKGELDLIRSTLLYGGGTFEINNSVLVDSVGAAIRLQGDLSGTDDASSATIRNTVISGSAAQAVFGTTDAFTMIDSTVFDNGLGVALIGRSLNVDLSGSTIAGNTNRLGLSQFWFTTSSSAPGLAIMTAMDGSTADSNNSQLTLSDSNVIVGNQSPPDGISDAEQREIYVSERFGGPANDQYPRHLGNQQIAAENIAAVSVNTEVIDGIRFLNSDLELEGVNVDLIDTDQSTQIESRGMGSSRVFWSPTQHRFYLDSAPRPLTDMIEIADLLAPLDAGQVVSAGSAVMLAAPTIVSQNEQLSIAQQNAWTFLNPTSVSSQIGGTVSLTGVGTNFPQQIRYVPPTLFEGVDTLTVRGLDRMGNEVEGTITIDVVRSTGITINVAASELDDQIEVAISTSGFQNLSSFDFDVSFDSTVVKLVDTDFGREFPFLAETRSRGNDRINVSALGGFSRGSDLITLRFERIAPGSANIDLVEAGFSAGFQGQSIHLSGFDQAYYYLSQDDVNRDGKVTARDSLNIVNRLGTIDSEGESGTERAEYQRDYDANGDGVISASDSLRIINRLGRQGVYEGESADQHTVFSASASQHLDPAKAIPSFVGRPGLPIDDGRPRDSVNVTPPTAEQQASAQPIEFNAEGAATLDQSLADAGDQNLFVLDSAGGQIGFGLESVIPTGQPNDLEPKLSLVLFRADGTLIEAYPTATTKRVIGGAISTVPGERIYLRVATTDADTLNYRLELLKLTSSSKGTTTI</sequence>
<dbReference type="GO" id="GO:0004553">
    <property type="term" value="F:hydrolase activity, hydrolyzing O-glycosyl compounds"/>
    <property type="evidence" value="ECO:0007669"/>
    <property type="project" value="InterPro"/>
</dbReference>
<dbReference type="GO" id="GO:0000272">
    <property type="term" value="P:polysaccharide catabolic process"/>
    <property type="evidence" value="ECO:0007669"/>
    <property type="project" value="InterPro"/>
</dbReference>
<protein>
    <submittedName>
        <fullName evidence="2">Dockerin type I repeat protein</fullName>
    </submittedName>
</protein>
<feature type="compositionally biased region" description="Polar residues" evidence="1">
    <location>
        <begin position="763"/>
        <end position="776"/>
    </location>
</feature>
<dbReference type="RefSeq" id="WP_145170779.1">
    <property type="nucleotide sequence ID" value="NZ_CP036525.1"/>
</dbReference>
<dbReference type="Gene3D" id="1.10.1330.10">
    <property type="entry name" value="Dockerin domain"/>
    <property type="match status" value="1"/>
</dbReference>
<dbReference type="CDD" id="cd08547">
    <property type="entry name" value="Type_II_cohesin"/>
    <property type="match status" value="1"/>
</dbReference>
<dbReference type="Proteomes" id="UP000318538">
    <property type="component" value="Chromosome"/>
</dbReference>
<dbReference type="SUPFAM" id="SSF63446">
    <property type="entry name" value="Type I dockerin domain"/>
    <property type="match status" value="1"/>
</dbReference>
<dbReference type="Pfam" id="PF00404">
    <property type="entry name" value="Dockerin_1"/>
    <property type="match status" value="1"/>
</dbReference>
<dbReference type="InterPro" id="IPR036439">
    <property type="entry name" value="Dockerin_dom_sf"/>
</dbReference>
<gene>
    <name evidence="2" type="ORF">K227x_33280</name>
</gene>